<dbReference type="InterPro" id="IPR001763">
    <property type="entry name" value="Rhodanese-like_dom"/>
</dbReference>
<protein>
    <submittedName>
        <fullName evidence="2">Rhodanese-like domain-containing protein</fullName>
    </submittedName>
</protein>
<dbReference type="SMART" id="SM00450">
    <property type="entry name" value="RHOD"/>
    <property type="match status" value="1"/>
</dbReference>
<feature type="domain" description="Rhodanese" evidence="1">
    <location>
        <begin position="8"/>
        <end position="79"/>
    </location>
</feature>
<comment type="caution">
    <text evidence="2">The sequence shown here is derived from an EMBL/GenBank/DDBJ whole genome shotgun (WGS) entry which is preliminary data.</text>
</comment>
<evidence type="ECO:0000313" key="3">
    <source>
        <dbReference type="Proteomes" id="UP000808349"/>
    </source>
</evidence>
<sequence length="94" mass="10315">MNIEKIILENQGTIVDVRSPEEFLGGHVVGSINIPLQEIPQRITELQVLSKPLVLCCASGNRSGQANRFLGEVGIECYNGGSWMDVNFIKSKTI</sequence>
<dbReference type="AlphaFoldDB" id="A0A9D7S9M9"/>
<dbReference type="SUPFAM" id="SSF52821">
    <property type="entry name" value="Rhodanese/Cell cycle control phosphatase"/>
    <property type="match status" value="1"/>
</dbReference>
<reference evidence="2 3" key="1">
    <citation type="submission" date="2020-10" db="EMBL/GenBank/DDBJ databases">
        <title>Connecting structure to function with the recovery of over 1000 high-quality activated sludge metagenome-assembled genomes encoding full-length rRNA genes using long-read sequencing.</title>
        <authorList>
            <person name="Singleton C.M."/>
            <person name="Petriglieri F."/>
            <person name="Kristensen J.M."/>
            <person name="Kirkegaard R.H."/>
            <person name="Michaelsen T.Y."/>
            <person name="Andersen M.H."/>
            <person name="Karst S.M."/>
            <person name="Dueholm M.S."/>
            <person name="Nielsen P.H."/>
            <person name="Albertsen M."/>
        </authorList>
    </citation>
    <scope>NUCLEOTIDE SEQUENCE [LARGE SCALE GENOMIC DNA]</scope>
    <source>
        <strain evidence="2">Ribe_18-Q3-R11-54_BAT3C.373</strain>
    </source>
</reference>
<dbReference type="CDD" id="cd00158">
    <property type="entry name" value="RHOD"/>
    <property type="match status" value="1"/>
</dbReference>
<dbReference type="Pfam" id="PF00581">
    <property type="entry name" value="Rhodanese"/>
    <property type="match status" value="1"/>
</dbReference>
<dbReference type="PANTHER" id="PTHR43031:SF18">
    <property type="entry name" value="RHODANESE-RELATED SULFURTRANSFERASES"/>
    <property type="match status" value="1"/>
</dbReference>
<dbReference type="PANTHER" id="PTHR43031">
    <property type="entry name" value="FAD-DEPENDENT OXIDOREDUCTASE"/>
    <property type="match status" value="1"/>
</dbReference>
<dbReference type="Gene3D" id="3.40.250.10">
    <property type="entry name" value="Rhodanese-like domain"/>
    <property type="match status" value="1"/>
</dbReference>
<evidence type="ECO:0000313" key="2">
    <source>
        <dbReference type="EMBL" id="MBK9717929.1"/>
    </source>
</evidence>
<proteinExistence type="predicted"/>
<dbReference type="Proteomes" id="UP000808349">
    <property type="component" value="Unassembled WGS sequence"/>
</dbReference>
<dbReference type="EMBL" id="JADKFW010000005">
    <property type="protein sequence ID" value="MBK9717929.1"/>
    <property type="molecule type" value="Genomic_DNA"/>
</dbReference>
<gene>
    <name evidence="2" type="ORF">IPO85_10505</name>
</gene>
<evidence type="ECO:0000259" key="1">
    <source>
        <dbReference type="PROSITE" id="PS50206"/>
    </source>
</evidence>
<dbReference type="InterPro" id="IPR050229">
    <property type="entry name" value="GlpE_sulfurtransferase"/>
</dbReference>
<dbReference type="InterPro" id="IPR036873">
    <property type="entry name" value="Rhodanese-like_dom_sf"/>
</dbReference>
<dbReference type="PROSITE" id="PS50206">
    <property type="entry name" value="RHODANESE_3"/>
    <property type="match status" value="1"/>
</dbReference>
<accession>A0A9D7S9M9</accession>
<organism evidence="2 3">
    <name type="scientific">Candidatus Defluviibacterium haderslevense</name>
    <dbReference type="NCBI Taxonomy" id="2981993"/>
    <lineage>
        <taxon>Bacteria</taxon>
        <taxon>Pseudomonadati</taxon>
        <taxon>Bacteroidota</taxon>
        <taxon>Saprospiria</taxon>
        <taxon>Saprospirales</taxon>
        <taxon>Saprospiraceae</taxon>
        <taxon>Candidatus Defluviibacterium</taxon>
    </lineage>
</organism>
<name>A0A9D7S9M9_9BACT</name>